<evidence type="ECO:0000256" key="1">
    <source>
        <dbReference type="ARBA" id="ARBA00004162"/>
    </source>
</evidence>
<keyword evidence="3 6" id="KW-0812">Transmembrane</keyword>
<dbReference type="Proteomes" id="UP001141950">
    <property type="component" value="Unassembled WGS sequence"/>
</dbReference>
<reference evidence="7" key="1">
    <citation type="submission" date="2022-08" db="EMBL/GenBank/DDBJ databases">
        <title>The genomic sequence of strain Paenibacillus sp. SCIV0701.</title>
        <authorList>
            <person name="Zhao H."/>
        </authorList>
    </citation>
    <scope>NUCLEOTIDE SEQUENCE</scope>
    <source>
        <strain evidence="7">SCIV0701</strain>
    </source>
</reference>
<dbReference type="PANTHER" id="PTHR39083">
    <property type="entry name" value="CYCLIC DI-GMP-BINDING PROTEIN"/>
    <property type="match status" value="1"/>
</dbReference>
<dbReference type="Gene3D" id="2.60.120.260">
    <property type="entry name" value="Galactose-binding domain-like"/>
    <property type="match status" value="2"/>
</dbReference>
<dbReference type="Pfam" id="PF03170">
    <property type="entry name" value="BcsB"/>
    <property type="match status" value="1"/>
</dbReference>
<gene>
    <name evidence="7" type="ORF">NQZ67_28460</name>
</gene>
<evidence type="ECO:0000313" key="8">
    <source>
        <dbReference type="Proteomes" id="UP001141950"/>
    </source>
</evidence>
<protein>
    <submittedName>
        <fullName evidence="7">Cellulose biosynthesis cyclic di-GMP-binding regulatory protein BcsB</fullName>
    </submittedName>
</protein>
<proteinExistence type="predicted"/>
<dbReference type="AlphaFoldDB" id="A0A9X2SC29"/>
<keyword evidence="8" id="KW-1185">Reference proteome</keyword>
<comment type="subcellular location">
    <subcellularLocation>
        <location evidence="1">Cell membrane</location>
        <topology evidence="1">Single-pass membrane protein</topology>
    </subcellularLocation>
</comment>
<evidence type="ECO:0000256" key="6">
    <source>
        <dbReference type="SAM" id="Phobius"/>
    </source>
</evidence>
<keyword evidence="2" id="KW-1003">Cell membrane</keyword>
<evidence type="ECO:0000256" key="3">
    <source>
        <dbReference type="ARBA" id="ARBA00022692"/>
    </source>
</evidence>
<sequence length="693" mass="76694">MKKRTAAWLIGWVAAAMLVLILPGERAGAERFPIILSQEDWSLSGSYASSQSGFQIPDYWQVKQATLSLNYEATALARQETSSVTLLLNGTPFYSFRPPADGQKRYNVQVAVPTDLLRSGSNTLTVQGGIRTAEEERLCAEEDRQDNWLRLFATTSLQIDYEPRPLDGTIRDFAARFGGLDVVQDRMNAVVIPENGGSAELEAAAYAVAGFAKASTLQEEPIELLSLSDPRWLSRAVTVVVALREHLPAELDALLEKRDWSREAALQLAQTNGRHVLIVTGDDPVLLAKAGRLLGNQELVSQLGRSLAIVTADTNVDTPEVQVSRNELLTAGGVRIDGPRHQERSFFISLPANRAIAEASKVRLDFRYAKNLDFNRSLVTILIDGKPIGSKRLSEELADADTLTLPIPKNLNISGNFMITAAFDLEVEGDYCLPDNGQTPWAYIAETSMLQLNTKDNTDLLFENYPYPFLRDGLFHKVAVVLPIEERGGDIYAAVGYLFSLLGQYADSNAGEVRFFFDDEPAETWRDRNVIAIGSFKQHALIRSVNESLFFRYDTEGRAFVSNEKRSLDPEYGARLGSLQLIASPYEAGHALLAVTGPDTGGIRQVSRLIASEAERWKVWGDAVLVDRDGIVNSYRFKEQAEAVPERTLESVFSRSDMLRFLTAAALILVLVLLSLLLMARKYRKKRGGQGEA</sequence>
<organism evidence="7 8">
    <name type="scientific">Paenibacillus soyae</name>
    <dbReference type="NCBI Taxonomy" id="2969249"/>
    <lineage>
        <taxon>Bacteria</taxon>
        <taxon>Bacillati</taxon>
        <taxon>Bacillota</taxon>
        <taxon>Bacilli</taxon>
        <taxon>Bacillales</taxon>
        <taxon>Paenibacillaceae</taxon>
        <taxon>Paenibacillus</taxon>
    </lineage>
</organism>
<dbReference type="InterPro" id="IPR018513">
    <property type="entry name" value="Cell_synthase_bac"/>
</dbReference>
<evidence type="ECO:0000256" key="4">
    <source>
        <dbReference type="ARBA" id="ARBA00022989"/>
    </source>
</evidence>
<feature type="transmembrane region" description="Helical" evidence="6">
    <location>
        <begin position="658"/>
        <end position="680"/>
    </location>
</feature>
<keyword evidence="5 6" id="KW-0472">Membrane</keyword>
<evidence type="ECO:0000313" key="7">
    <source>
        <dbReference type="EMBL" id="MCR2807816.1"/>
    </source>
</evidence>
<dbReference type="RefSeq" id="WP_257452658.1">
    <property type="nucleotide sequence ID" value="NZ_JANIPJ010000034.1"/>
</dbReference>
<evidence type="ECO:0000256" key="2">
    <source>
        <dbReference type="ARBA" id="ARBA00022475"/>
    </source>
</evidence>
<dbReference type="GO" id="GO:0005886">
    <property type="term" value="C:plasma membrane"/>
    <property type="evidence" value="ECO:0007669"/>
    <property type="project" value="UniProtKB-SubCell"/>
</dbReference>
<keyword evidence="4 6" id="KW-1133">Transmembrane helix</keyword>
<name>A0A9X2SC29_9BACL</name>
<dbReference type="PANTHER" id="PTHR39083:SF1">
    <property type="entry name" value="CYCLIC DI-GMP-BINDING PROTEIN"/>
    <property type="match status" value="1"/>
</dbReference>
<dbReference type="EMBL" id="JANIPJ010000034">
    <property type="protein sequence ID" value="MCR2807816.1"/>
    <property type="molecule type" value="Genomic_DNA"/>
</dbReference>
<accession>A0A9X2SC29</accession>
<evidence type="ECO:0000256" key="5">
    <source>
        <dbReference type="ARBA" id="ARBA00023136"/>
    </source>
</evidence>
<dbReference type="GO" id="GO:0006011">
    <property type="term" value="P:UDP-alpha-D-glucose metabolic process"/>
    <property type="evidence" value="ECO:0007669"/>
    <property type="project" value="InterPro"/>
</dbReference>
<comment type="caution">
    <text evidence="7">The sequence shown here is derived from an EMBL/GenBank/DDBJ whole genome shotgun (WGS) entry which is preliminary data.</text>
</comment>